<evidence type="ECO:0000256" key="1">
    <source>
        <dbReference type="SAM" id="MobiDB-lite"/>
    </source>
</evidence>
<evidence type="ECO:0000313" key="3">
    <source>
        <dbReference type="Proteomes" id="UP001153365"/>
    </source>
</evidence>
<organism evidence="2 3">
    <name type="scientific">Phakopsora pachyrhizi</name>
    <name type="common">Asian soybean rust disease fungus</name>
    <dbReference type="NCBI Taxonomy" id="170000"/>
    <lineage>
        <taxon>Eukaryota</taxon>
        <taxon>Fungi</taxon>
        <taxon>Dikarya</taxon>
        <taxon>Basidiomycota</taxon>
        <taxon>Pucciniomycotina</taxon>
        <taxon>Pucciniomycetes</taxon>
        <taxon>Pucciniales</taxon>
        <taxon>Phakopsoraceae</taxon>
        <taxon>Phakopsora</taxon>
    </lineage>
</organism>
<accession>A0AAV0BJL1</accession>
<feature type="compositionally biased region" description="Basic residues" evidence="1">
    <location>
        <begin position="108"/>
        <end position="121"/>
    </location>
</feature>
<reference evidence="2" key="1">
    <citation type="submission" date="2022-06" db="EMBL/GenBank/DDBJ databases">
        <authorList>
            <consortium name="SYNGENTA / RWTH Aachen University"/>
        </authorList>
    </citation>
    <scope>NUCLEOTIDE SEQUENCE</scope>
</reference>
<dbReference type="Proteomes" id="UP001153365">
    <property type="component" value="Unassembled WGS sequence"/>
</dbReference>
<comment type="caution">
    <text evidence="2">The sequence shown here is derived from an EMBL/GenBank/DDBJ whole genome shotgun (WGS) entry which is preliminary data.</text>
</comment>
<proteinExistence type="predicted"/>
<feature type="region of interest" description="Disordered" evidence="1">
    <location>
        <begin position="99"/>
        <end position="121"/>
    </location>
</feature>
<protein>
    <submittedName>
        <fullName evidence="2">Uncharacterized protein</fullName>
    </submittedName>
</protein>
<evidence type="ECO:0000313" key="2">
    <source>
        <dbReference type="EMBL" id="CAH7686869.1"/>
    </source>
</evidence>
<name>A0AAV0BJL1_PHAPC</name>
<sequence length="121" mass="12771">MGENGAGRLDGKVTVLVLVKGVEEDRGEVAGDGAQWPQLIFGMSSGAAGKGGDQQQSAPVDFFGCWYQHPVNTNKVQICPSSTLKQEPGGIETQAQAIYSQNTEGSHTKKLNRRHGCKAGA</sequence>
<dbReference type="AlphaFoldDB" id="A0AAV0BJL1"/>
<dbReference type="EMBL" id="CALTRL010005821">
    <property type="protein sequence ID" value="CAH7686869.1"/>
    <property type="molecule type" value="Genomic_DNA"/>
</dbReference>
<keyword evidence="3" id="KW-1185">Reference proteome</keyword>
<gene>
    <name evidence="2" type="ORF">PPACK8108_LOCUS21576</name>
</gene>